<evidence type="ECO:0000256" key="4">
    <source>
        <dbReference type="PROSITE-ProRule" id="PRU01131"/>
    </source>
</evidence>
<dbReference type="EMBL" id="CACSLK010027752">
    <property type="protein sequence ID" value="CAA0828093.1"/>
    <property type="molecule type" value="Genomic_DNA"/>
</dbReference>
<feature type="domain" description="FLZ-type" evidence="6">
    <location>
        <begin position="239"/>
        <end position="283"/>
    </location>
</feature>
<dbReference type="PANTHER" id="PTHR46443:SF3">
    <property type="entry name" value="PROTEIN MARD1"/>
    <property type="match status" value="1"/>
</dbReference>
<evidence type="ECO:0000313" key="7">
    <source>
        <dbReference type="EMBL" id="CAA0828093.1"/>
    </source>
</evidence>
<evidence type="ECO:0000259" key="6">
    <source>
        <dbReference type="PROSITE" id="PS51795"/>
    </source>
</evidence>
<keyword evidence="8" id="KW-1185">Reference proteome</keyword>
<protein>
    <recommendedName>
        <fullName evidence="6">FLZ-type domain-containing protein</fullName>
    </recommendedName>
</protein>
<dbReference type="InterPro" id="IPR044593">
    <property type="entry name" value="FLZ8/MARD1"/>
</dbReference>
<evidence type="ECO:0000256" key="3">
    <source>
        <dbReference type="ARBA" id="ARBA00022771"/>
    </source>
</evidence>
<gene>
    <name evidence="7" type="ORF">SHERM_23788</name>
</gene>
<evidence type="ECO:0000256" key="5">
    <source>
        <dbReference type="SAM" id="MobiDB-lite"/>
    </source>
</evidence>
<feature type="region of interest" description="Disordered" evidence="5">
    <location>
        <begin position="1"/>
        <end position="21"/>
    </location>
</feature>
<keyword evidence="3" id="KW-0863">Zinc-finger</keyword>
<dbReference type="Pfam" id="PF04570">
    <property type="entry name" value="zf-FLZ"/>
    <property type="match status" value="1"/>
</dbReference>
<evidence type="ECO:0000313" key="8">
    <source>
        <dbReference type="Proteomes" id="UP001153555"/>
    </source>
</evidence>
<comment type="caution">
    <text evidence="7">The sequence shown here is derived from an EMBL/GenBank/DDBJ whole genome shotgun (WGS) entry which is preliminary data.</text>
</comment>
<dbReference type="GO" id="GO:0008270">
    <property type="term" value="F:zinc ion binding"/>
    <property type="evidence" value="ECO:0007669"/>
    <property type="project" value="UniProtKB-KW"/>
</dbReference>
<evidence type="ECO:0000256" key="2">
    <source>
        <dbReference type="ARBA" id="ARBA00022723"/>
    </source>
</evidence>
<dbReference type="InterPro" id="IPR007650">
    <property type="entry name" value="Zf-FLZ_dom"/>
</dbReference>
<feature type="zinc finger region" description="FLZ-type" evidence="4">
    <location>
        <begin position="239"/>
        <end position="283"/>
    </location>
</feature>
<organism evidence="7 8">
    <name type="scientific">Striga hermonthica</name>
    <name type="common">Purple witchweed</name>
    <name type="synonym">Buchnera hermonthica</name>
    <dbReference type="NCBI Taxonomy" id="68872"/>
    <lineage>
        <taxon>Eukaryota</taxon>
        <taxon>Viridiplantae</taxon>
        <taxon>Streptophyta</taxon>
        <taxon>Embryophyta</taxon>
        <taxon>Tracheophyta</taxon>
        <taxon>Spermatophyta</taxon>
        <taxon>Magnoliopsida</taxon>
        <taxon>eudicotyledons</taxon>
        <taxon>Gunneridae</taxon>
        <taxon>Pentapetalae</taxon>
        <taxon>asterids</taxon>
        <taxon>lamiids</taxon>
        <taxon>Lamiales</taxon>
        <taxon>Orobanchaceae</taxon>
        <taxon>Buchnereae</taxon>
        <taxon>Striga</taxon>
    </lineage>
</organism>
<comment type="similarity">
    <text evidence="1">Belongs to the FLZ family.</text>
</comment>
<dbReference type="OrthoDB" id="1902692at2759"/>
<reference evidence="7" key="1">
    <citation type="submission" date="2019-12" db="EMBL/GenBank/DDBJ databases">
        <authorList>
            <person name="Scholes J."/>
        </authorList>
    </citation>
    <scope>NUCLEOTIDE SEQUENCE</scope>
</reference>
<dbReference type="Proteomes" id="UP001153555">
    <property type="component" value="Unassembled WGS sequence"/>
</dbReference>
<dbReference type="PROSITE" id="PS51795">
    <property type="entry name" value="ZF_FLZ"/>
    <property type="match status" value="1"/>
</dbReference>
<keyword evidence="2" id="KW-0479">Metal-binding</keyword>
<name>A0A9N7RFC0_STRHE</name>
<proteinExistence type="inferred from homology"/>
<keyword evidence="3" id="KW-0862">Zinc</keyword>
<accession>A0A9N7RFC0</accession>
<evidence type="ECO:0000256" key="1">
    <source>
        <dbReference type="ARBA" id="ARBA00009374"/>
    </source>
</evidence>
<dbReference type="PANTHER" id="PTHR46443">
    <property type="entry name" value="FCS-LIKE ZINC FINGER 8"/>
    <property type="match status" value="1"/>
</dbReference>
<feature type="compositionally biased region" description="Low complexity" evidence="5">
    <location>
        <begin position="1"/>
        <end position="12"/>
    </location>
</feature>
<dbReference type="AlphaFoldDB" id="A0A9N7RFC0"/>
<sequence length="288" mass="31658">MADQTSLPSSPTMNPPTSPISSFLNSPRFFSGLLTKKTQFSDKDTTNYNYAVMSPTSILDSKKNLSFVNPFGHDNKMLSKSPNPTAQRGTNKAIGLALIDSIDQENVDEGKSGKISKPVNRAALFGSKLKVQIPDTNPTTSSVEFGIKTRNPQISSPCSSTPVKDFARQLSLKEMELSEDYTCVISHGPNPKTTHIFDDCVVESCLGDHSENNYPECKKMDCGVFETDYSSSSSSPSQDFLSFCHTCKDSLGQGKDIYIYKGEKAFCSHECRCQEMFFEGLKNPDLDG</sequence>